<comment type="caution">
    <text evidence="7">The sequence shown here is derived from an EMBL/GenBank/DDBJ whole genome shotgun (WGS) entry which is preliminary data.</text>
</comment>
<feature type="transmembrane region" description="Helical" evidence="6">
    <location>
        <begin position="173"/>
        <end position="200"/>
    </location>
</feature>
<feature type="transmembrane region" description="Helical" evidence="6">
    <location>
        <begin position="238"/>
        <end position="261"/>
    </location>
</feature>
<evidence type="ECO:0000256" key="6">
    <source>
        <dbReference type="SAM" id="Phobius"/>
    </source>
</evidence>
<comment type="subcellular location">
    <subcellularLocation>
        <location evidence="1">Membrane</location>
        <topology evidence="1">Multi-pass membrane protein</topology>
    </subcellularLocation>
</comment>
<reference evidence="7 8" key="1">
    <citation type="submission" date="2018-11" db="EMBL/GenBank/DDBJ databases">
        <title>Sequencing the genomes of 1000 actinobacteria strains.</title>
        <authorList>
            <person name="Klenk H.-P."/>
        </authorList>
    </citation>
    <scope>NUCLEOTIDE SEQUENCE [LARGE SCALE GENOMIC DNA]</scope>
    <source>
        <strain evidence="7 8">DSM 44254</strain>
    </source>
</reference>
<name>A0A3N1CZH5_9ACTN</name>
<proteinExistence type="predicted"/>
<gene>
    <name evidence="7" type="ORF">EDD29_4246</name>
</gene>
<feature type="transmembrane region" description="Helical" evidence="6">
    <location>
        <begin position="273"/>
        <end position="289"/>
    </location>
</feature>
<dbReference type="PANTHER" id="PTHR40761">
    <property type="entry name" value="CONSERVED INTEGRAL MEMBRANE ALANINE VALINE AND LEUCINE RICH PROTEIN-RELATED"/>
    <property type="match status" value="1"/>
</dbReference>
<dbReference type="InterPro" id="IPR037185">
    <property type="entry name" value="EmrE-like"/>
</dbReference>
<accession>A0A3N1CZH5</accession>
<organism evidence="7 8">
    <name type="scientific">Actinocorallia herbida</name>
    <dbReference type="NCBI Taxonomy" id="58109"/>
    <lineage>
        <taxon>Bacteria</taxon>
        <taxon>Bacillati</taxon>
        <taxon>Actinomycetota</taxon>
        <taxon>Actinomycetes</taxon>
        <taxon>Streptosporangiales</taxon>
        <taxon>Thermomonosporaceae</taxon>
        <taxon>Actinocorallia</taxon>
    </lineage>
</organism>
<keyword evidence="8" id="KW-1185">Reference proteome</keyword>
<dbReference type="AlphaFoldDB" id="A0A3N1CZH5"/>
<dbReference type="Proteomes" id="UP000272400">
    <property type="component" value="Unassembled WGS sequence"/>
</dbReference>
<dbReference type="PANTHER" id="PTHR40761:SF1">
    <property type="entry name" value="CONSERVED INTEGRAL MEMBRANE ALANINE VALINE AND LEUCINE RICH PROTEIN-RELATED"/>
    <property type="match status" value="1"/>
</dbReference>
<evidence type="ECO:0000256" key="3">
    <source>
        <dbReference type="ARBA" id="ARBA00022989"/>
    </source>
</evidence>
<feature type="transmembrane region" description="Helical" evidence="6">
    <location>
        <begin position="6"/>
        <end position="26"/>
    </location>
</feature>
<evidence type="ECO:0000313" key="7">
    <source>
        <dbReference type="EMBL" id="ROO86669.1"/>
    </source>
</evidence>
<dbReference type="GO" id="GO:0016020">
    <property type="term" value="C:membrane"/>
    <property type="evidence" value="ECO:0007669"/>
    <property type="project" value="UniProtKB-SubCell"/>
</dbReference>
<feature type="transmembrane region" description="Helical" evidence="6">
    <location>
        <begin position="137"/>
        <end position="161"/>
    </location>
</feature>
<evidence type="ECO:0000256" key="1">
    <source>
        <dbReference type="ARBA" id="ARBA00004141"/>
    </source>
</evidence>
<feature type="transmembrane region" description="Helical" evidence="6">
    <location>
        <begin position="53"/>
        <end position="73"/>
    </location>
</feature>
<dbReference type="RefSeq" id="WP_246052897.1">
    <property type="nucleotide sequence ID" value="NZ_RJKE01000001.1"/>
</dbReference>
<keyword evidence="2 6" id="KW-0812">Transmembrane</keyword>
<sequence>MEGTGLGWAFLAVAGTCVYFASFLLFQRAARRMPPLRGSRPIHTTMSMLSDPVWFTGGLLLFVGLAGQIVTFAMLPSNIAQPLLGFSLLLLLAYAAVVLRERLSRREWTMAALAVLAVVLLGLSGRSSAADLNTTDAWFPAPLILVIVPPAAIAGLVWLVGDRKAGGRHGRPLAGVAYGLSAGFCAGIAEAGARGIAAIWSVERSVAGVVSSPYPLLILGMAGVTLIQLQVALQRCRLIVVAVLIAVSGRTAVVLSSTVLYDETWPSDTGGTSLRWTGFALAVLAVLAFPRHEQNGTALAARRGAARKKILTPAVRARLAALLTEDPPTAFPGDTVPPAARDGSGPEPRFRPEPPGPPAHRTRRTEGTQPSLPIRSRKDLP</sequence>
<evidence type="ECO:0000256" key="5">
    <source>
        <dbReference type="SAM" id="MobiDB-lite"/>
    </source>
</evidence>
<protein>
    <submittedName>
        <fullName evidence="7">Magnesium transporter NIPA</fullName>
    </submittedName>
</protein>
<dbReference type="Pfam" id="PF05653">
    <property type="entry name" value="Mg_trans_NIPA"/>
    <property type="match status" value="1"/>
</dbReference>
<evidence type="ECO:0000313" key="8">
    <source>
        <dbReference type="Proteomes" id="UP000272400"/>
    </source>
</evidence>
<feature type="transmembrane region" description="Helical" evidence="6">
    <location>
        <begin position="108"/>
        <end position="125"/>
    </location>
</feature>
<evidence type="ECO:0000256" key="4">
    <source>
        <dbReference type="ARBA" id="ARBA00023136"/>
    </source>
</evidence>
<dbReference type="EMBL" id="RJKE01000001">
    <property type="protein sequence ID" value="ROO86669.1"/>
    <property type="molecule type" value="Genomic_DNA"/>
</dbReference>
<dbReference type="InterPro" id="IPR008521">
    <property type="entry name" value="Mg_trans_NIPA"/>
</dbReference>
<feature type="transmembrane region" description="Helical" evidence="6">
    <location>
        <begin position="79"/>
        <end position="99"/>
    </location>
</feature>
<feature type="region of interest" description="Disordered" evidence="5">
    <location>
        <begin position="326"/>
        <end position="381"/>
    </location>
</feature>
<keyword evidence="3 6" id="KW-1133">Transmembrane helix</keyword>
<dbReference type="GO" id="GO:0015095">
    <property type="term" value="F:magnesium ion transmembrane transporter activity"/>
    <property type="evidence" value="ECO:0007669"/>
    <property type="project" value="InterPro"/>
</dbReference>
<dbReference type="SUPFAM" id="SSF103481">
    <property type="entry name" value="Multidrug resistance efflux transporter EmrE"/>
    <property type="match status" value="1"/>
</dbReference>
<keyword evidence="4 6" id="KW-0472">Membrane</keyword>
<evidence type="ECO:0000256" key="2">
    <source>
        <dbReference type="ARBA" id="ARBA00022692"/>
    </source>
</evidence>
<feature type="transmembrane region" description="Helical" evidence="6">
    <location>
        <begin position="212"/>
        <end position="231"/>
    </location>
</feature>